<evidence type="ECO:0000313" key="1">
    <source>
        <dbReference type="EMBL" id="TDG24039.1"/>
    </source>
</evidence>
<gene>
    <name evidence="1" type="ORF">EYW47_11035</name>
</gene>
<accession>A0A4R5MCE5</accession>
<proteinExistence type="predicted"/>
<dbReference type="RefSeq" id="WP_133194891.1">
    <property type="nucleotide sequence ID" value="NZ_JBHUCW010000018.1"/>
</dbReference>
<dbReference type="EMBL" id="SMRP01000004">
    <property type="protein sequence ID" value="TDG24039.1"/>
    <property type="molecule type" value="Genomic_DNA"/>
</dbReference>
<dbReference type="AlphaFoldDB" id="A0A4R5MCE5"/>
<reference evidence="1 2" key="1">
    <citation type="submission" date="2019-03" db="EMBL/GenBank/DDBJ databases">
        <title>Paraburkholderia sp. 4M-K11, isolated from subtropical forest soil.</title>
        <authorList>
            <person name="Gao Z.-H."/>
            <person name="Qiu L.-H."/>
        </authorList>
    </citation>
    <scope>NUCLEOTIDE SEQUENCE [LARGE SCALE GENOMIC DNA]</scope>
    <source>
        <strain evidence="1 2">4M-K11</strain>
    </source>
</reference>
<evidence type="ECO:0000313" key="2">
    <source>
        <dbReference type="Proteomes" id="UP000295722"/>
    </source>
</evidence>
<comment type="caution">
    <text evidence="1">The sequence shown here is derived from an EMBL/GenBank/DDBJ whole genome shotgun (WGS) entry which is preliminary data.</text>
</comment>
<protein>
    <submittedName>
        <fullName evidence="1">Uncharacterized protein</fullName>
    </submittedName>
</protein>
<sequence>MPANPNNPNLPADYFLPGVQGKLYQLVAPDGRIVVNFLPHNAVWHFVQLMHHMINPSVRFTFQEVPADQLFPPPLDDQSGGA</sequence>
<dbReference type="Proteomes" id="UP000295722">
    <property type="component" value="Unassembled WGS sequence"/>
</dbReference>
<organism evidence="1 2">
    <name type="scientific">Paraburkholderia silviterrae</name>
    <dbReference type="NCBI Taxonomy" id="2528715"/>
    <lineage>
        <taxon>Bacteria</taxon>
        <taxon>Pseudomonadati</taxon>
        <taxon>Pseudomonadota</taxon>
        <taxon>Betaproteobacteria</taxon>
        <taxon>Burkholderiales</taxon>
        <taxon>Burkholderiaceae</taxon>
        <taxon>Paraburkholderia</taxon>
    </lineage>
</organism>
<keyword evidence="2" id="KW-1185">Reference proteome</keyword>
<name>A0A4R5MCE5_9BURK</name>
<dbReference type="OrthoDB" id="9980165at2"/>